<evidence type="ECO:0000256" key="20">
    <source>
        <dbReference type="ARBA" id="ARBA00048679"/>
    </source>
</evidence>
<comment type="catalytic activity">
    <reaction evidence="20">
        <text>L-seryl-[protein] + ATP = O-phospho-L-seryl-[protein] + ADP + H(+)</text>
        <dbReference type="Rhea" id="RHEA:17989"/>
        <dbReference type="Rhea" id="RHEA-COMP:9863"/>
        <dbReference type="Rhea" id="RHEA-COMP:11604"/>
        <dbReference type="ChEBI" id="CHEBI:15378"/>
        <dbReference type="ChEBI" id="CHEBI:29999"/>
        <dbReference type="ChEBI" id="CHEBI:30616"/>
        <dbReference type="ChEBI" id="CHEBI:83421"/>
        <dbReference type="ChEBI" id="CHEBI:456216"/>
        <dbReference type="EC" id="2.7.11.1"/>
    </reaction>
</comment>
<evidence type="ECO:0000256" key="16">
    <source>
        <dbReference type="ARBA" id="ARBA00023136"/>
    </source>
</evidence>
<accession>B9SIS0</accession>
<dbReference type="FunFam" id="1.10.510.10:FF:000358">
    <property type="entry name" value="Putative leucine-rich repeat receptor-like serine/threonine-protein kinase"/>
    <property type="match status" value="1"/>
</dbReference>
<evidence type="ECO:0000256" key="18">
    <source>
        <dbReference type="ARBA" id="ARBA00023180"/>
    </source>
</evidence>
<dbReference type="InterPro" id="IPR008271">
    <property type="entry name" value="Ser/Thr_kinase_AS"/>
</dbReference>
<keyword evidence="11" id="KW-0677">Repeat</keyword>
<comment type="catalytic activity">
    <reaction evidence="19">
        <text>L-threonyl-[protein] + ATP = O-phospho-L-threonyl-[protein] + ADP + H(+)</text>
        <dbReference type="Rhea" id="RHEA:46608"/>
        <dbReference type="Rhea" id="RHEA-COMP:11060"/>
        <dbReference type="Rhea" id="RHEA-COMP:11605"/>
        <dbReference type="ChEBI" id="CHEBI:15378"/>
        <dbReference type="ChEBI" id="CHEBI:30013"/>
        <dbReference type="ChEBI" id="CHEBI:30616"/>
        <dbReference type="ChEBI" id="CHEBI:61977"/>
        <dbReference type="ChEBI" id="CHEBI:456216"/>
        <dbReference type="EC" id="2.7.11.1"/>
    </reaction>
</comment>
<keyword evidence="24" id="KW-1185">Reference proteome</keyword>
<dbReference type="PANTHER" id="PTHR48056">
    <property type="entry name" value="LRR RECEPTOR-LIKE SERINE/THREONINE-PROTEIN KINASE-RELATED"/>
    <property type="match status" value="1"/>
</dbReference>
<dbReference type="AlphaFoldDB" id="B9SIS0"/>
<feature type="domain" description="Protein kinase" evidence="22">
    <location>
        <begin position="329"/>
        <end position="710"/>
    </location>
</feature>
<dbReference type="eggNOG" id="ENOG502QPYS">
    <property type="taxonomic scope" value="Eukaryota"/>
</dbReference>
<keyword evidence="16 21" id="KW-0472">Membrane</keyword>
<dbReference type="InterPro" id="IPR032675">
    <property type="entry name" value="LRR_dom_sf"/>
</dbReference>
<dbReference type="EC" id="2.7.11.1" evidence="3"/>
<dbReference type="GO" id="GO:0038023">
    <property type="term" value="F:signaling receptor activity"/>
    <property type="evidence" value="ECO:0000318"/>
    <property type="project" value="GO_Central"/>
</dbReference>
<dbReference type="Gene3D" id="1.10.510.10">
    <property type="entry name" value="Transferase(Phosphotransferase) domain 1"/>
    <property type="match status" value="1"/>
</dbReference>
<keyword evidence="9 21" id="KW-0812">Transmembrane</keyword>
<dbReference type="EMBL" id="EQ973976">
    <property type="protein sequence ID" value="EEF36493.1"/>
    <property type="molecule type" value="Genomic_DNA"/>
</dbReference>
<dbReference type="SMART" id="SM00220">
    <property type="entry name" value="S_TKc"/>
    <property type="match status" value="1"/>
</dbReference>
<dbReference type="Pfam" id="PF08263">
    <property type="entry name" value="LRRNT_2"/>
    <property type="match status" value="1"/>
</dbReference>
<evidence type="ECO:0000256" key="2">
    <source>
        <dbReference type="ARBA" id="ARBA00008684"/>
    </source>
</evidence>
<keyword evidence="13 23" id="KW-0418">Kinase</keyword>
<evidence type="ECO:0000256" key="4">
    <source>
        <dbReference type="ARBA" id="ARBA00022475"/>
    </source>
</evidence>
<evidence type="ECO:0000256" key="10">
    <source>
        <dbReference type="ARBA" id="ARBA00022729"/>
    </source>
</evidence>
<keyword evidence="23" id="KW-0560">Oxidoreductase</keyword>
<dbReference type="InterPro" id="IPR050647">
    <property type="entry name" value="Plant_LRR-RLKs"/>
</dbReference>
<organism evidence="23 24">
    <name type="scientific">Ricinus communis</name>
    <name type="common">Castor bean</name>
    <dbReference type="NCBI Taxonomy" id="3988"/>
    <lineage>
        <taxon>Eukaryota</taxon>
        <taxon>Viridiplantae</taxon>
        <taxon>Streptophyta</taxon>
        <taxon>Embryophyta</taxon>
        <taxon>Tracheophyta</taxon>
        <taxon>Spermatophyta</taxon>
        <taxon>Magnoliopsida</taxon>
        <taxon>eudicotyledons</taxon>
        <taxon>Gunneridae</taxon>
        <taxon>Pentapetalae</taxon>
        <taxon>rosids</taxon>
        <taxon>fabids</taxon>
        <taxon>Malpighiales</taxon>
        <taxon>Euphorbiaceae</taxon>
        <taxon>Acalyphoideae</taxon>
        <taxon>Acalypheae</taxon>
        <taxon>Ricinus</taxon>
    </lineage>
</organism>
<dbReference type="InterPro" id="IPR003591">
    <property type="entry name" value="Leu-rich_rpt_typical-subtyp"/>
</dbReference>
<keyword evidence="7" id="KW-0433">Leucine-rich repeat</keyword>
<keyword evidence="8" id="KW-0808">Transferase</keyword>
<evidence type="ECO:0000256" key="19">
    <source>
        <dbReference type="ARBA" id="ARBA00047899"/>
    </source>
</evidence>
<keyword evidence="4" id="KW-1003">Cell membrane</keyword>
<dbReference type="InterPro" id="IPR000719">
    <property type="entry name" value="Prot_kinase_dom"/>
</dbReference>
<dbReference type="InterPro" id="IPR013210">
    <property type="entry name" value="LRR_N_plant-typ"/>
</dbReference>
<evidence type="ECO:0000313" key="23">
    <source>
        <dbReference type="EMBL" id="EEF36493.1"/>
    </source>
</evidence>
<keyword evidence="10" id="KW-0732">Signal</keyword>
<dbReference type="Pfam" id="PF00069">
    <property type="entry name" value="Pkinase"/>
    <property type="match status" value="1"/>
</dbReference>
<keyword evidence="18" id="KW-0325">Glycoprotein</keyword>
<dbReference type="PROSITE" id="PS00108">
    <property type="entry name" value="PROTEIN_KINASE_ST"/>
    <property type="match status" value="1"/>
</dbReference>
<dbReference type="InterPro" id="IPR001611">
    <property type="entry name" value="Leu-rich_rpt"/>
</dbReference>
<reference evidence="24" key="1">
    <citation type="journal article" date="2010" name="Nat. Biotechnol.">
        <title>Draft genome sequence of the oilseed species Ricinus communis.</title>
        <authorList>
            <person name="Chan A.P."/>
            <person name="Crabtree J."/>
            <person name="Zhao Q."/>
            <person name="Lorenzi H."/>
            <person name="Orvis J."/>
            <person name="Puiu D."/>
            <person name="Melake-Berhan A."/>
            <person name="Jones K.M."/>
            <person name="Redman J."/>
            <person name="Chen G."/>
            <person name="Cahoon E.B."/>
            <person name="Gedil M."/>
            <person name="Stanke M."/>
            <person name="Haas B.J."/>
            <person name="Wortman J.R."/>
            <person name="Fraser-Liggett C.M."/>
            <person name="Ravel J."/>
            <person name="Rabinowicz P.D."/>
        </authorList>
    </citation>
    <scope>NUCLEOTIDE SEQUENCE [LARGE SCALE GENOMIC DNA]</scope>
    <source>
        <strain evidence="24">cv. Hale</strain>
    </source>
</reference>
<evidence type="ECO:0000256" key="15">
    <source>
        <dbReference type="ARBA" id="ARBA00022989"/>
    </source>
</evidence>
<evidence type="ECO:0000256" key="5">
    <source>
        <dbReference type="ARBA" id="ARBA00022527"/>
    </source>
</evidence>
<protein>
    <recommendedName>
        <fullName evidence="3">non-specific serine/threonine protein kinase</fullName>
        <ecNumber evidence="3">2.7.11.1</ecNumber>
    </recommendedName>
</protein>
<comment type="subcellular location">
    <subcellularLocation>
        <location evidence="1">Cell membrane</location>
        <topology evidence="1">Single-pass membrane protein</topology>
    </subcellularLocation>
</comment>
<proteinExistence type="inferred from homology"/>
<sequence>MLPRLSYTSPKVSFSSFCFHVVALLVCNFIMASSATTGNETDRLALLEFRAKINGDPLGVFNSWNDTLQFCEWRGVTCGRRHQRVTKLDLQALRLSGSISPHVGNLSFLRELYLQNNSFSQSIPPQIGRLRRLQELFLNTNSLRGEIPPNISGCSNLVRIQVQVNQLEGSIPMEIGFLSKVQNISFGNNHLTGSIPPSLGNLSSLKALYASDNNFSGSLPPTLGQLENLMLLQLSNNEFSGIIPASIFNLSSILAFDIRSNRFTGYLPSELGNNFPNIKFFSISLNQFSGSIPNSISNFSNILKIQLGGNKLSGKVPSLETLRKLEGFDVTGNHLGIGEDGDLNFLSSLTNVTTLQYLGIANNSFGGKFPEKICNLSRNLRGLFFDYNQIYGNIPNGIDNLVNLEIFQVTNNKLSGNIPSSIGKLRNLRVLYLFTNYFSGEIPSSLGNLTNLILFSLMENNLHGIIPSSIGQCQSLLAMELSYNNLSGTIPSEIMSLSSLSRMLDLSNNYHLNDIATDIAYAIEYLHLQCERPIIHCDLKPSNILLDDDMTGRVSDFGLAKFFFEETFHSSANESSSVGLRGTIGYAPPEYAAGSEVSTYGDIYSYGILLLEMFTGKRPTDNIFIEGLNLHNYVKMALPEQVGNLVDPILLEGRSIDRTMQNNIILECLISIFEIGISCSAEQPHQRMNISDAASRLRSVKNKLLKSRVH</sequence>
<keyword evidence="14" id="KW-0067">ATP-binding</keyword>
<evidence type="ECO:0000313" key="24">
    <source>
        <dbReference type="Proteomes" id="UP000008311"/>
    </source>
</evidence>
<dbReference type="SMART" id="SM00369">
    <property type="entry name" value="LRR_TYP"/>
    <property type="match status" value="4"/>
</dbReference>
<dbReference type="SUPFAM" id="SSF52058">
    <property type="entry name" value="L domain-like"/>
    <property type="match status" value="1"/>
</dbReference>
<evidence type="ECO:0000256" key="9">
    <source>
        <dbReference type="ARBA" id="ARBA00022692"/>
    </source>
</evidence>
<name>B9SIS0_RICCO</name>
<evidence type="ECO:0000256" key="11">
    <source>
        <dbReference type="ARBA" id="ARBA00022737"/>
    </source>
</evidence>
<evidence type="ECO:0000259" key="22">
    <source>
        <dbReference type="PROSITE" id="PS50011"/>
    </source>
</evidence>
<evidence type="ECO:0000256" key="14">
    <source>
        <dbReference type="ARBA" id="ARBA00022840"/>
    </source>
</evidence>
<dbReference type="GO" id="GO:0004674">
    <property type="term" value="F:protein serine/threonine kinase activity"/>
    <property type="evidence" value="ECO:0007669"/>
    <property type="project" value="UniProtKB-KW"/>
</dbReference>
<dbReference type="PROSITE" id="PS50011">
    <property type="entry name" value="PROTEIN_KINASE_DOM"/>
    <property type="match status" value="1"/>
</dbReference>
<dbReference type="GO" id="GO:0005886">
    <property type="term" value="C:plasma membrane"/>
    <property type="evidence" value="ECO:0000318"/>
    <property type="project" value="GO_Central"/>
</dbReference>
<evidence type="ECO:0000256" key="6">
    <source>
        <dbReference type="ARBA" id="ARBA00022553"/>
    </source>
</evidence>
<feature type="transmembrane region" description="Helical" evidence="21">
    <location>
        <begin position="12"/>
        <end position="31"/>
    </location>
</feature>
<dbReference type="GO" id="GO:0009755">
    <property type="term" value="P:hormone-mediated signaling pathway"/>
    <property type="evidence" value="ECO:0000318"/>
    <property type="project" value="GO_Central"/>
</dbReference>
<evidence type="ECO:0000256" key="7">
    <source>
        <dbReference type="ARBA" id="ARBA00022614"/>
    </source>
</evidence>
<dbReference type="FunFam" id="3.80.10.10:FF:000095">
    <property type="entry name" value="LRR receptor-like serine/threonine-protein kinase GSO1"/>
    <property type="match status" value="2"/>
</dbReference>
<evidence type="ECO:0000256" key="17">
    <source>
        <dbReference type="ARBA" id="ARBA00023170"/>
    </source>
</evidence>
<evidence type="ECO:0000256" key="21">
    <source>
        <dbReference type="SAM" id="Phobius"/>
    </source>
</evidence>
<dbReference type="InterPro" id="IPR011009">
    <property type="entry name" value="Kinase-like_dom_sf"/>
</dbReference>
<keyword evidence="15 21" id="KW-1133">Transmembrane helix</keyword>
<dbReference type="GO" id="GO:0106310">
    <property type="term" value="F:protein serine kinase activity"/>
    <property type="evidence" value="ECO:0007669"/>
    <property type="project" value="RHEA"/>
</dbReference>
<evidence type="ECO:0000256" key="13">
    <source>
        <dbReference type="ARBA" id="ARBA00022777"/>
    </source>
</evidence>
<evidence type="ECO:0000256" key="3">
    <source>
        <dbReference type="ARBA" id="ARBA00012513"/>
    </source>
</evidence>
<dbReference type="GO" id="GO:0005524">
    <property type="term" value="F:ATP binding"/>
    <property type="evidence" value="ECO:0007669"/>
    <property type="project" value="UniProtKB-KW"/>
</dbReference>
<dbReference type="PANTHER" id="PTHR48056:SF89">
    <property type="entry name" value="OS06G0585982 PROTEIN"/>
    <property type="match status" value="1"/>
</dbReference>
<keyword evidence="6" id="KW-0597">Phosphoprotein</keyword>
<dbReference type="GO" id="GO:0016491">
    <property type="term" value="F:oxidoreductase activity"/>
    <property type="evidence" value="ECO:0007669"/>
    <property type="project" value="UniProtKB-KW"/>
</dbReference>
<comment type="similarity">
    <text evidence="2">Belongs to the protein kinase superfamily. Ser/Thr protein kinase family.</text>
</comment>
<dbReference type="Gene3D" id="3.80.10.10">
    <property type="entry name" value="Ribonuclease Inhibitor"/>
    <property type="match status" value="3"/>
</dbReference>
<dbReference type="InParanoid" id="B9SIS0"/>
<dbReference type="Pfam" id="PF00560">
    <property type="entry name" value="LRR_1"/>
    <property type="match status" value="8"/>
</dbReference>
<dbReference type="SUPFAM" id="SSF52047">
    <property type="entry name" value="RNI-like"/>
    <property type="match status" value="1"/>
</dbReference>
<dbReference type="SUPFAM" id="SSF56112">
    <property type="entry name" value="Protein kinase-like (PK-like)"/>
    <property type="match status" value="1"/>
</dbReference>
<keyword evidence="12" id="KW-0547">Nucleotide-binding</keyword>
<evidence type="ECO:0000256" key="8">
    <source>
        <dbReference type="ARBA" id="ARBA00022679"/>
    </source>
</evidence>
<evidence type="ECO:0000256" key="1">
    <source>
        <dbReference type="ARBA" id="ARBA00004162"/>
    </source>
</evidence>
<evidence type="ECO:0000256" key="12">
    <source>
        <dbReference type="ARBA" id="ARBA00022741"/>
    </source>
</evidence>
<keyword evidence="17" id="KW-0675">Receptor</keyword>
<gene>
    <name evidence="23" type="ORF">RCOM_0540360</name>
</gene>
<dbReference type="Proteomes" id="UP000008311">
    <property type="component" value="Unassembled WGS sequence"/>
</dbReference>
<keyword evidence="5" id="KW-0723">Serine/threonine-protein kinase</keyword>